<evidence type="ECO:0000313" key="4">
    <source>
        <dbReference type="Proteomes" id="UP001320768"/>
    </source>
</evidence>
<organism evidence="3 4">
    <name type="scientific">Candidatus Synchoanobacter obligatus</name>
    <dbReference type="NCBI Taxonomy" id="2919597"/>
    <lineage>
        <taxon>Bacteria</taxon>
        <taxon>Pseudomonadati</taxon>
        <taxon>Pseudomonadota</taxon>
        <taxon>Gammaproteobacteria</taxon>
        <taxon>Candidatus Comchoanobacterales</taxon>
        <taxon>Candidatus Comchoanobacteraceae</taxon>
        <taxon>Candidatus Synchoanobacter</taxon>
    </lineage>
</organism>
<feature type="transmembrane region" description="Helical" evidence="1">
    <location>
        <begin position="164"/>
        <end position="185"/>
    </location>
</feature>
<feature type="domain" description="CAAX prenyl protease 2/Lysostaphin resistance protein A-like" evidence="2">
    <location>
        <begin position="250"/>
        <end position="353"/>
    </location>
</feature>
<keyword evidence="3" id="KW-0482">Metalloprotease</keyword>
<feature type="transmembrane region" description="Helical" evidence="1">
    <location>
        <begin position="7"/>
        <end position="27"/>
    </location>
</feature>
<keyword evidence="1" id="KW-0812">Transmembrane</keyword>
<keyword evidence="3" id="KW-0645">Protease</keyword>
<gene>
    <name evidence="3" type="ORF">MKS91_02890</name>
</gene>
<proteinExistence type="predicted"/>
<accession>A0ABT1L4Y1</accession>
<dbReference type="InterPro" id="IPR003675">
    <property type="entry name" value="Rce1/LyrA-like_dom"/>
</dbReference>
<dbReference type="EMBL" id="JAKUDN010000002">
    <property type="protein sequence ID" value="MCP8352232.1"/>
    <property type="molecule type" value="Genomic_DNA"/>
</dbReference>
<comment type="caution">
    <text evidence="3">The sequence shown here is derived from an EMBL/GenBank/DDBJ whole genome shotgun (WGS) entry which is preliminary data.</text>
</comment>
<protein>
    <submittedName>
        <fullName evidence="3">CPBP family intramembrane metalloprotease</fullName>
    </submittedName>
</protein>
<dbReference type="RefSeq" id="WP_258569340.1">
    <property type="nucleotide sequence ID" value="NZ_JAKUDN010000002.1"/>
</dbReference>
<feature type="transmembrane region" description="Helical" evidence="1">
    <location>
        <begin position="238"/>
        <end position="259"/>
    </location>
</feature>
<dbReference type="Pfam" id="PF02517">
    <property type="entry name" value="Rce1-like"/>
    <property type="match status" value="1"/>
</dbReference>
<reference evidence="3 4" key="1">
    <citation type="journal article" date="2022" name="Nat. Microbiol.">
        <title>The microbiome of a bacterivorous marine choanoflagellate contains a resource-demanding obligate bacterial associate.</title>
        <authorList>
            <person name="Needham D.M."/>
            <person name="Poirier C."/>
            <person name="Bachy C."/>
            <person name="George E.E."/>
            <person name="Wilken S."/>
            <person name="Yung C.C.M."/>
            <person name="Limardo A.J."/>
            <person name="Morando M."/>
            <person name="Sudek L."/>
            <person name="Malmstrom R.R."/>
            <person name="Keeling P.J."/>
            <person name="Santoro A.E."/>
            <person name="Worden A.Z."/>
        </authorList>
    </citation>
    <scope>NUCLEOTIDE SEQUENCE [LARGE SCALE GENOMIC DNA]</scope>
    <source>
        <strain evidence="3 4">Comchoano-2</strain>
    </source>
</reference>
<keyword evidence="4" id="KW-1185">Reference proteome</keyword>
<evidence type="ECO:0000256" key="1">
    <source>
        <dbReference type="SAM" id="Phobius"/>
    </source>
</evidence>
<dbReference type="GO" id="GO:0008237">
    <property type="term" value="F:metallopeptidase activity"/>
    <property type="evidence" value="ECO:0007669"/>
    <property type="project" value="UniProtKB-KW"/>
</dbReference>
<feature type="transmembrane region" description="Helical" evidence="1">
    <location>
        <begin position="205"/>
        <end position="226"/>
    </location>
</feature>
<evidence type="ECO:0000259" key="2">
    <source>
        <dbReference type="Pfam" id="PF02517"/>
    </source>
</evidence>
<sequence length="408" mass="45811">MKQLKNIVATSISWGLILYFSSGYFLMLLEFGFISTPFLFDILGITTLLTLLSQRAYESSTGKSIPFWKRLWQLIQMLIVTCIGLCGLSDVFQIIAFLWISHAPSLIHSPFNFIFNIKEEGTFKDLILTFIISMSALNLSFVLTKFLAGSPILLIARLKRWSPAIIVSATVGFIYGTPLKNLIYIPSKNVTKKFFINLKSAKQALKAHFLQIFSMLLFATILLTLATDVVTAGLIATCAHYLCSSSLYFLATNVVYYIIQPFAEELIYRNFLVRYFQQCGLLATDYTLSLEALLPIALLGGWLFALPHFLARSMSNSLIPYIELMLAGAVYSLVTLFSGSIGSSSMLHSYWNFSLSLLPRHANFGLYYYVTNSSHFLKSEYIALVDTCIQLSQCLKCDKTETSLAFNA</sequence>
<name>A0ABT1L4Y1_9GAMM</name>
<keyword evidence="3" id="KW-0378">Hydrolase</keyword>
<feature type="transmembrane region" description="Helical" evidence="1">
    <location>
        <begin position="292"/>
        <end position="311"/>
    </location>
</feature>
<feature type="transmembrane region" description="Helical" evidence="1">
    <location>
        <begin position="318"/>
        <end position="338"/>
    </location>
</feature>
<dbReference type="Proteomes" id="UP001320768">
    <property type="component" value="Unassembled WGS sequence"/>
</dbReference>
<feature type="transmembrane region" description="Helical" evidence="1">
    <location>
        <begin position="33"/>
        <end position="53"/>
    </location>
</feature>
<keyword evidence="1" id="KW-0472">Membrane</keyword>
<feature type="transmembrane region" description="Helical" evidence="1">
    <location>
        <begin position="74"/>
        <end position="100"/>
    </location>
</feature>
<evidence type="ECO:0000313" key="3">
    <source>
        <dbReference type="EMBL" id="MCP8352232.1"/>
    </source>
</evidence>
<keyword evidence="1" id="KW-1133">Transmembrane helix</keyword>